<feature type="coiled-coil region" evidence="1">
    <location>
        <begin position="165"/>
        <end position="235"/>
    </location>
</feature>
<feature type="coiled-coil region" evidence="1">
    <location>
        <begin position="19"/>
        <end position="135"/>
    </location>
</feature>
<evidence type="ECO:0000313" key="2">
    <source>
        <dbReference type="EMBL" id="BAJ62138.1"/>
    </source>
</evidence>
<organism evidence="2 3">
    <name type="scientific">Anaerolinea thermophila (strain DSM 14523 / JCM 11388 / NBRC 100420 / UNI-1)</name>
    <dbReference type="NCBI Taxonomy" id="926569"/>
    <lineage>
        <taxon>Bacteria</taxon>
        <taxon>Bacillati</taxon>
        <taxon>Chloroflexota</taxon>
        <taxon>Anaerolineae</taxon>
        <taxon>Anaerolineales</taxon>
        <taxon>Anaerolineaceae</taxon>
        <taxon>Anaerolinea</taxon>
    </lineage>
</organism>
<gene>
    <name evidence="2" type="ordered locus">ANT_01040</name>
</gene>
<dbReference type="Proteomes" id="UP000008922">
    <property type="component" value="Chromosome"/>
</dbReference>
<evidence type="ECO:0000313" key="3">
    <source>
        <dbReference type="Proteomes" id="UP000008922"/>
    </source>
</evidence>
<name>E8MYZ5_ANATU</name>
<reference evidence="2 3" key="1">
    <citation type="submission" date="2010-12" db="EMBL/GenBank/DDBJ databases">
        <title>Whole genome sequence of Anaerolinea thermophila UNI-1.</title>
        <authorList>
            <person name="Narita-Yamada S."/>
            <person name="Kishi E."/>
            <person name="Watanabe Y."/>
            <person name="Takasaki K."/>
            <person name="Ankai A."/>
            <person name="Oguchi A."/>
            <person name="Fukui S."/>
            <person name="Takahashi M."/>
            <person name="Yashiro I."/>
            <person name="Hosoyama A."/>
            <person name="Sekiguchi Y."/>
            <person name="Hanada S."/>
            <person name="Fujita N."/>
        </authorList>
    </citation>
    <scope>NUCLEOTIDE SEQUENCE [LARGE SCALE GENOMIC DNA]</scope>
    <source>
        <strain evidence="3">DSM 14523 / JCM 11388 / NBRC 100420 / UNI-1</strain>
    </source>
</reference>
<dbReference type="eggNOG" id="COG3064">
    <property type="taxonomic scope" value="Bacteria"/>
</dbReference>
<keyword evidence="1" id="KW-0175">Coiled coil</keyword>
<dbReference type="EMBL" id="AP012029">
    <property type="protein sequence ID" value="BAJ62138.1"/>
    <property type="molecule type" value="Genomic_DNA"/>
</dbReference>
<feature type="coiled-coil region" evidence="1">
    <location>
        <begin position="270"/>
        <end position="311"/>
    </location>
</feature>
<sequence>MLADLNRQLLETAETLRRKTALIKEKQTLENTLQRLRREVDDLETRTRQIRARLQALEGTSLQAGWHSLLGDRDEQITSARQELQSLEGQIKKAQRAVEETEARLLGLDAQLKSLAGMEERLENLLRQKEQALMSSQHPLGGELQALYRRQSDLRAEKREVGEALQIGLNALDRLKEAIAALESASGMGVWDMLGGGALISAFKHSRLNDARAALEQAQAALNHFARELRDVQVSREPALEMGGFELFFDVIADGLLVDWWVQSKISTALKHTRDQHDALIAALNHLNQRYRQLEQEEEHLRQRRQEILRSPV</sequence>
<dbReference type="HOGENOM" id="CLU_073844_0_0_0"/>
<dbReference type="InParanoid" id="E8MYZ5"/>
<accession>E8MYZ5</accession>
<dbReference type="OrthoDB" id="3540923at2"/>
<protein>
    <submittedName>
        <fullName evidence="2">Uncharacterized protein</fullName>
    </submittedName>
</protein>
<proteinExistence type="predicted"/>
<dbReference type="Gene3D" id="1.10.287.1490">
    <property type="match status" value="1"/>
</dbReference>
<dbReference type="RefSeq" id="WP_013558536.1">
    <property type="nucleotide sequence ID" value="NC_014960.1"/>
</dbReference>
<keyword evidence="3" id="KW-1185">Reference proteome</keyword>
<evidence type="ECO:0000256" key="1">
    <source>
        <dbReference type="SAM" id="Coils"/>
    </source>
</evidence>
<dbReference type="AlphaFoldDB" id="E8MYZ5"/>
<dbReference type="STRING" id="926569.ANT_01040"/>
<dbReference type="KEGG" id="atm:ANT_01040"/>